<reference evidence="3 4" key="1">
    <citation type="submission" date="2019-03" db="EMBL/GenBank/DDBJ databases">
        <title>Genomic Encyclopedia of Type Strains, Phase IV (KMG-IV): sequencing the most valuable type-strain genomes for metagenomic binning, comparative biology and taxonomic classification.</title>
        <authorList>
            <person name="Goeker M."/>
        </authorList>
    </citation>
    <scope>NUCLEOTIDE SEQUENCE [LARGE SCALE GENOMIC DNA]</scope>
    <source>
        <strain evidence="3 4">DSM 25287</strain>
    </source>
</reference>
<name>A0A4R2LA88_9GAMM</name>
<dbReference type="OrthoDB" id="9958054at2"/>
<keyword evidence="2" id="KW-1133">Transmembrane helix</keyword>
<accession>A0A4R2LA88</accession>
<proteinExistence type="predicted"/>
<dbReference type="EMBL" id="SLWY01000018">
    <property type="protein sequence ID" value="TCO79688.1"/>
    <property type="molecule type" value="Genomic_DNA"/>
</dbReference>
<evidence type="ECO:0000313" key="3">
    <source>
        <dbReference type="EMBL" id="TCO79688.1"/>
    </source>
</evidence>
<protein>
    <submittedName>
        <fullName evidence="3">Uncharacterized protein</fullName>
    </submittedName>
</protein>
<organism evidence="3 4">
    <name type="scientific">Plasticicumulans lactativorans</name>
    <dbReference type="NCBI Taxonomy" id="1133106"/>
    <lineage>
        <taxon>Bacteria</taxon>
        <taxon>Pseudomonadati</taxon>
        <taxon>Pseudomonadota</taxon>
        <taxon>Gammaproteobacteria</taxon>
        <taxon>Candidatus Competibacteraceae</taxon>
        <taxon>Plasticicumulans</taxon>
    </lineage>
</organism>
<feature type="region of interest" description="Disordered" evidence="1">
    <location>
        <begin position="188"/>
        <end position="247"/>
    </location>
</feature>
<keyword evidence="4" id="KW-1185">Reference proteome</keyword>
<gene>
    <name evidence="3" type="ORF">EV699_11874</name>
</gene>
<keyword evidence="2" id="KW-0472">Membrane</keyword>
<sequence>MSPRPAVSAPRAQPRLLTWRRLVGVSLVLVAAFYLADEGRRHRLRMALEDWVADLQVRFGIGTRRYPGAADVEVLKPPMALRNAAPEAPAPTAAPAPAAAGATPAAAPASVTVLTSPARGQQGSDIPLQIALRDAARPEALLLVIGGLPMDASLSAGERDDKGRWLLPADRLEGLTLRAATSGSMTLLIRTRPRGPGADPGGPDAALEVAVLPPPPPPAAAPTADLVGAPPAPPPPPPAPAAETRPAPTDLLDNARRAFGLGDVAAARLYLEAAAAQGDGAAMLELAASYDPVRLGERGPGGIEPEPLRAAEWYLKARQAGLADADAGLAALRDWLARHPDFDTTQRAQLENLLNRPREH</sequence>
<comment type="caution">
    <text evidence="3">The sequence shown here is derived from an EMBL/GenBank/DDBJ whole genome shotgun (WGS) entry which is preliminary data.</text>
</comment>
<dbReference type="Proteomes" id="UP000295765">
    <property type="component" value="Unassembled WGS sequence"/>
</dbReference>
<dbReference type="AlphaFoldDB" id="A0A4R2LA88"/>
<feature type="compositionally biased region" description="Pro residues" evidence="1">
    <location>
        <begin position="230"/>
        <end position="240"/>
    </location>
</feature>
<evidence type="ECO:0000313" key="4">
    <source>
        <dbReference type="Proteomes" id="UP000295765"/>
    </source>
</evidence>
<evidence type="ECO:0000256" key="2">
    <source>
        <dbReference type="SAM" id="Phobius"/>
    </source>
</evidence>
<dbReference type="InterPro" id="IPR011990">
    <property type="entry name" value="TPR-like_helical_dom_sf"/>
</dbReference>
<dbReference type="RefSeq" id="WP_132544581.1">
    <property type="nucleotide sequence ID" value="NZ_SLWY01000018.1"/>
</dbReference>
<evidence type="ECO:0000256" key="1">
    <source>
        <dbReference type="SAM" id="MobiDB-lite"/>
    </source>
</evidence>
<feature type="transmembrane region" description="Helical" evidence="2">
    <location>
        <begin position="18"/>
        <end position="36"/>
    </location>
</feature>
<keyword evidence="2" id="KW-0812">Transmembrane</keyword>
<feature type="compositionally biased region" description="Low complexity" evidence="1">
    <location>
        <begin position="194"/>
        <end position="211"/>
    </location>
</feature>
<dbReference type="Gene3D" id="1.25.40.10">
    <property type="entry name" value="Tetratricopeptide repeat domain"/>
    <property type="match status" value="1"/>
</dbReference>